<dbReference type="GO" id="GO:0004069">
    <property type="term" value="F:L-aspartate:2-oxoglutarate aminotransferase activity"/>
    <property type="evidence" value="ECO:0007669"/>
    <property type="project" value="UniProtKB-EC"/>
</dbReference>
<keyword evidence="3" id="KW-1185">Reference proteome</keyword>
<dbReference type="EC" id="2.6.1.1" evidence="2"/>
<evidence type="ECO:0000313" key="2">
    <source>
        <dbReference type="EMBL" id="KIE42876.1"/>
    </source>
</evidence>
<feature type="domain" description="Aminotransferase class I/classII large" evidence="1">
    <location>
        <begin position="35"/>
        <end position="381"/>
    </location>
</feature>
<dbReference type="Proteomes" id="UP000031433">
    <property type="component" value="Unassembled WGS sequence"/>
</dbReference>
<gene>
    <name evidence="2" type="ORF">SE37_09640</name>
</gene>
<sequence length="400" mass="44235">MPIATKIAGHISKSSWIRKMFEEGERLRQIHGADNVYDFTIGNPDTEPPQQFREELLNLARHPVPGMHRYMSNAGYAETRGAVAEVLSEAAGLEVKADHVIMTCGAGGALNVVLKTILNPGEEVIILAPYFVEYKFYIDNHGGVPREVWTDRGTFQLDVAAIEAAVTAKTRAIIICSPNNPTGVMYPEESLAALGEMVARMERRFDRQIYVISDEPYARISYDGKQVPNIFRFVQSSVIVTSHSKDLALPGERIGYLAANPRARGVEQFMEGAVFSNRVLGFVNAPALMQRLVAKLQRASVDIGEYQAKRDLFYDNLTAMGFRMVKPDGAFYLFPQSPLADDVAFVTMAQKHRILLVPGAGFGAPGFFRIAYCVDRGVIERSLPAWRELARDAGLSGGCR</sequence>
<evidence type="ECO:0000313" key="3">
    <source>
        <dbReference type="Proteomes" id="UP000031433"/>
    </source>
</evidence>
<comment type="caution">
    <text evidence="2">The sequence shown here is derived from an EMBL/GenBank/DDBJ whole genome shotgun (WGS) entry which is preliminary data.</text>
</comment>
<dbReference type="Pfam" id="PF00155">
    <property type="entry name" value="Aminotran_1_2"/>
    <property type="match status" value="1"/>
</dbReference>
<dbReference type="PANTHER" id="PTHR42691">
    <property type="entry name" value="ASPARTATE AMINOTRANSFERASE YHDR-RELATED"/>
    <property type="match status" value="1"/>
</dbReference>
<name>A0A0C1QXK2_9BACT</name>
<proteinExistence type="predicted"/>
<dbReference type="InterPro" id="IPR015422">
    <property type="entry name" value="PyrdxlP-dep_Trfase_small"/>
</dbReference>
<dbReference type="GO" id="GO:0030170">
    <property type="term" value="F:pyridoxal phosphate binding"/>
    <property type="evidence" value="ECO:0007669"/>
    <property type="project" value="InterPro"/>
</dbReference>
<dbReference type="InterPro" id="IPR004839">
    <property type="entry name" value="Aminotransferase_I/II_large"/>
</dbReference>
<dbReference type="PANTHER" id="PTHR42691:SF1">
    <property type="entry name" value="ASPARTATE AMINOTRANSFERASE YHDR-RELATED"/>
    <property type="match status" value="1"/>
</dbReference>
<dbReference type="SUPFAM" id="SSF53383">
    <property type="entry name" value="PLP-dependent transferases"/>
    <property type="match status" value="1"/>
</dbReference>
<protein>
    <submittedName>
        <fullName evidence="2">Aspartate aminotransferase</fullName>
        <ecNumber evidence="2">2.6.1.1</ecNumber>
    </submittedName>
</protein>
<dbReference type="InterPro" id="IPR015421">
    <property type="entry name" value="PyrdxlP-dep_Trfase_major"/>
</dbReference>
<dbReference type="AlphaFoldDB" id="A0A0C1QXK2"/>
<reference evidence="2 3" key="1">
    <citation type="submission" date="2015-01" db="EMBL/GenBank/DDBJ databases">
        <title>Genome sequence of the anaerobic bacterium Geobacter soli GSS01, a dissimilatory Fe(III) reducer from soil.</title>
        <authorList>
            <person name="Yang G."/>
            <person name="Zhou S."/>
        </authorList>
    </citation>
    <scope>NUCLEOTIDE SEQUENCE [LARGE SCALE GENOMIC DNA]</scope>
    <source>
        <strain evidence="2 3">GSS01</strain>
    </source>
</reference>
<dbReference type="Gene3D" id="3.90.1150.10">
    <property type="entry name" value="Aspartate Aminotransferase, domain 1"/>
    <property type="match status" value="2"/>
</dbReference>
<dbReference type="RefSeq" id="WP_039645838.1">
    <property type="nucleotide sequence ID" value="NZ_JXBL01000001.1"/>
</dbReference>
<organism evidence="2 3">
    <name type="scientific">Geobacter soli</name>
    <dbReference type="NCBI Taxonomy" id="1510391"/>
    <lineage>
        <taxon>Bacteria</taxon>
        <taxon>Pseudomonadati</taxon>
        <taxon>Thermodesulfobacteriota</taxon>
        <taxon>Desulfuromonadia</taxon>
        <taxon>Geobacterales</taxon>
        <taxon>Geobacteraceae</taxon>
        <taxon>Geobacter</taxon>
    </lineage>
</organism>
<dbReference type="NCBIfam" id="NF005305">
    <property type="entry name" value="PRK06836.1"/>
    <property type="match status" value="1"/>
</dbReference>
<dbReference type="InterPro" id="IPR015424">
    <property type="entry name" value="PyrdxlP-dep_Trfase"/>
</dbReference>
<dbReference type="CDD" id="cd00609">
    <property type="entry name" value="AAT_like"/>
    <property type="match status" value="1"/>
</dbReference>
<accession>A0A0C1QXK2</accession>
<evidence type="ECO:0000259" key="1">
    <source>
        <dbReference type="Pfam" id="PF00155"/>
    </source>
</evidence>
<dbReference type="EMBL" id="JXBL01000001">
    <property type="protein sequence ID" value="KIE42876.1"/>
    <property type="molecule type" value="Genomic_DNA"/>
</dbReference>
<keyword evidence="2" id="KW-0808">Transferase</keyword>
<keyword evidence="2" id="KW-0032">Aminotransferase</keyword>
<dbReference type="Gene3D" id="3.40.640.10">
    <property type="entry name" value="Type I PLP-dependent aspartate aminotransferase-like (Major domain)"/>
    <property type="match status" value="1"/>
</dbReference>